<dbReference type="InterPro" id="IPR017972">
    <property type="entry name" value="Cyt_P450_CS"/>
</dbReference>
<dbReference type="PRINTS" id="PR00385">
    <property type="entry name" value="P450"/>
</dbReference>
<dbReference type="GO" id="GO:0016712">
    <property type="term" value="F:oxidoreductase activity, acting on paired donors, with incorporation or reduction of molecular oxygen, reduced flavin or flavoprotein as one donor, and incorporation of one atom of oxygen"/>
    <property type="evidence" value="ECO:0007669"/>
    <property type="project" value="TreeGrafter"/>
</dbReference>
<dbReference type="SUPFAM" id="SSF48264">
    <property type="entry name" value="Cytochrome P450"/>
    <property type="match status" value="1"/>
</dbReference>
<dbReference type="InterPro" id="IPR002401">
    <property type="entry name" value="Cyt_P450_E_grp-I"/>
</dbReference>
<dbReference type="FunFam" id="1.10.630.10:FF:000036">
    <property type="entry name" value="CYtochrome P450 family"/>
    <property type="match status" value="1"/>
</dbReference>
<comment type="similarity">
    <text evidence="2 8">Belongs to the cytochrome P450 family.</text>
</comment>
<dbReference type="InterPro" id="IPR036396">
    <property type="entry name" value="Cyt_P450_sf"/>
</dbReference>
<dbReference type="GO" id="GO:0005506">
    <property type="term" value="F:iron ion binding"/>
    <property type="evidence" value="ECO:0007669"/>
    <property type="project" value="InterPro"/>
</dbReference>
<keyword evidence="3 7" id="KW-0479">Metal-binding</keyword>
<dbReference type="PRINTS" id="PR00463">
    <property type="entry name" value="EP450I"/>
</dbReference>
<keyword evidence="7 8" id="KW-0349">Heme</keyword>
<protein>
    <recommendedName>
        <fullName evidence="11">Cytochrome P450</fullName>
    </recommendedName>
</protein>
<dbReference type="InterPro" id="IPR001128">
    <property type="entry name" value="Cyt_P450"/>
</dbReference>
<sequence length="510" mass="58024">MADALAEVGHYAHLVWQFCTLRNVVVYSVLLMLARYVYNRLKLTNLPPGPWGLPIIGANFRLGYKNPAEALLRISRQYGRIFSIRFGPQLVVVLNDVELAKEAFVKNGDVSSGRPHPTDIGFSLRKMPAQLIRSEGQDWKDLRSFTLKALRHFGVGTREIEKVIEDEAQQLCSTLEKEVATEAGHQLDPRRLLNMAVANIICSFTFGYRMEYSNPDFVKIIESIRDISADTSLTNLMQVWPLLILTPAYSAVRRGIMTFRRMAQKVIDQHKETYDANDMRDVLDMMIAEVKKGKDAKIPVDEAYLWINVGELFGAGADTTINSLMWAVFEMTSRQDVQDKVRKEIHDVLGTHRPPRMSDRGDLPFTQAAVMESFRLRHPGPTGSLHRTTATMHIAGYTIPENTFVTSPQWSMHRDPREFKKPYEYDPGNFLNKEGKFTEPNGFMPFGVGPRVCIGESLARTELFVFFTTLMQRFKFEFAPGQVIQDEGHGHFGATYTPKPYKVRLTPVTH</sequence>
<dbReference type="GO" id="GO:0006082">
    <property type="term" value="P:organic acid metabolic process"/>
    <property type="evidence" value="ECO:0007669"/>
    <property type="project" value="TreeGrafter"/>
</dbReference>
<keyword evidence="10" id="KW-1185">Reference proteome</keyword>
<dbReference type="Gene3D" id="1.10.630.10">
    <property type="entry name" value="Cytochrome P450"/>
    <property type="match status" value="1"/>
</dbReference>
<evidence type="ECO:0000256" key="7">
    <source>
        <dbReference type="PIRSR" id="PIRSR602401-1"/>
    </source>
</evidence>
<dbReference type="Proteomes" id="UP000887568">
    <property type="component" value="Unplaced"/>
</dbReference>
<dbReference type="OMA" id="TINSLMW"/>
<evidence type="ECO:0000256" key="5">
    <source>
        <dbReference type="ARBA" id="ARBA00023004"/>
    </source>
</evidence>
<dbReference type="RefSeq" id="XP_038057888.1">
    <property type="nucleotide sequence ID" value="XM_038201960.1"/>
</dbReference>
<keyword evidence="5 7" id="KW-0408">Iron</keyword>
<dbReference type="Pfam" id="PF00067">
    <property type="entry name" value="p450"/>
    <property type="match status" value="1"/>
</dbReference>
<dbReference type="EnsemblMetazoa" id="XM_038201960.1">
    <property type="protein sequence ID" value="XP_038057888.1"/>
    <property type="gene ID" value="LOC119729335"/>
</dbReference>
<evidence type="ECO:0000256" key="3">
    <source>
        <dbReference type="ARBA" id="ARBA00022723"/>
    </source>
</evidence>
<evidence type="ECO:0000256" key="6">
    <source>
        <dbReference type="ARBA" id="ARBA00023033"/>
    </source>
</evidence>
<evidence type="ECO:0000256" key="8">
    <source>
        <dbReference type="RuleBase" id="RU000461"/>
    </source>
</evidence>
<dbReference type="OrthoDB" id="2789670at2759"/>
<dbReference type="PANTHER" id="PTHR24300">
    <property type="entry name" value="CYTOCHROME P450 508A4-RELATED"/>
    <property type="match status" value="1"/>
</dbReference>
<dbReference type="PANTHER" id="PTHR24300:SF397">
    <property type="entry name" value="CYTOCHROME P450 2U1"/>
    <property type="match status" value="1"/>
</dbReference>
<dbReference type="AlphaFoldDB" id="A0A914A215"/>
<dbReference type="GO" id="GO:0020037">
    <property type="term" value="F:heme binding"/>
    <property type="evidence" value="ECO:0007669"/>
    <property type="project" value="InterPro"/>
</dbReference>
<proteinExistence type="inferred from homology"/>
<feature type="binding site" description="axial binding residue" evidence="7">
    <location>
        <position position="453"/>
    </location>
    <ligand>
        <name>heme</name>
        <dbReference type="ChEBI" id="CHEBI:30413"/>
    </ligand>
    <ligandPart>
        <name>Fe</name>
        <dbReference type="ChEBI" id="CHEBI:18248"/>
    </ligandPart>
</feature>
<comment type="cofactor">
    <cofactor evidence="1 7">
        <name>heme</name>
        <dbReference type="ChEBI" id="CHEBI:30413"/>
    </cofactor>
</comment>
<evidence type="ECO:0000256" key="4">
    <source>
        <dbReference type="ARBA" id="ARBA00023002"/>
    </source>
</evidence>
<dbReference type="GO" id="GO:0005737">
    <property type="term" value="C:cytoplasm"/>
    <property type="evidence" value="ECO:0007669"/>
    <property type="project" value="TreeGrafter"/>
</dbReference>
<evidence type="ECO:0000313" key="10">
    <source>
        <dbReference type="Proteomes" id="UP000887568"/>
    </source>
</evidence>
<reference evidence="9" key="1">
    <citation type="submission" date="2022-11" db="UniProtKB">
        <authorList>
            <consortium name="EnsemblMetazoa"/>
        </authorList>
    </citation>
    <scope>IDENTIFICATION</scope>
</reference>
<evidence type="ECO:0000256" key="2">
    <source>
        <dbReference type="ARBA" id="ARBA00010617"/>
    </source>
</evidence>
<dbReference type="InterPro" id="IPR050182">
    <property type="entry name" value="Cytochrome_P450_fam2"/>
</dbReference>
<organism evidence="9 10">
    <name type="scientific">Patiria miniata</name>
    <name type="common">Bat star</name>
    <name type="synonym">Asterina miniata</name>
    <dbReference type="NCBI Taxonomy" id="46514"/>
    <lineage>
        <taxon>Eukaryota</taxon>
        <taxon>Metazoa</taxon>
        <taxon>Echinodermata</taxon>
        <taxon>Eleutherozoa</taxon>
        <taxon>Asterozoa</taxon>
        <taxon>Asteroidea</taxon>
        <taxon>Valvatacea</taxon>
        <taxon>Valvatida</taxon>
        <taxon>Asterinidae</taxon>
        <taxon>Patiria</taxon>
    </lineage>
</organism>
<dbReference type="PROSITE" id="PS00086">
    <property type="entry name" value="CYTOCHROME_P450"/>
    <property type="match status" value="1"/>
</dbReference>
<dbReference type="GeneID" id="119729335"/>
<keyword evidence="4 8" id="KW-0560">Oxidoreductase</keyword>
<evidence type="ECO:0000256" key="1">
    <source>
        <dbReference type="ARBA" id="ARBA00001971"/>
    </source>
</evidence>
<accession>A0A914A215</accession>
<evidence type="ECO:0000313" key="9">
    <source>
        <dbReference type="EnsemblMetazoa" id="XP_038057888.1"/>
    </source>
</evidence>
<dbReference type="GO" id="GO:0008395">
    <property type="term" value="F:steroid hydroxylase activity"/>
    <property type="evidence" value="ECO:0007669"/>
    <property type="project" value="TreeGrafter"/>
</dbReference>
<dbReference type="GO" id="GO:0006805">
    <property type="term" value="P:xenobiotic metabolic process"/>
    <property type="evidence" value="ECO:0007669"/>
    <property type="project" value="TreeGrafter"/>
</dbReference>
<evidence type="ECO:0008006" key="11">
    <source>
        <dbReference type="Google" id="ProtNLM"/>
    </source>
</evidence>
<name>A0A914A215_PATMI</name>
<keyword evidence="6 8" id="KW-0503">Monooxygenase</keyword>